<comment type="caution">
    <text evidence="2">The sequence shown here is derived from an EMBL/GenBank/DDBJ whole genome shotgun (WGS) entry which is preliminary data.</text>
</comment>
<keyword evidence="3" id="KW-1185">Reference proteome</keyword>
<keyword evidence="1" id="KW-0175">Coiled coil</keyword>
<feature type="coiled-coil region" evidence="1">
    <location>
        <begin position="33"/>
        <end position="60"/>
    </location>
</feature>
<organism evidence="2 3">
    <name type="scientific">Acinetobacter soli NIPH 2899</name>
    <dbReference type="NCBI Taxonomy" id="1217677"/>
    <lineage>
        <taxon>Bacteria</taxon>
        <taxon>Pseudomonadati</taxon>
        <taxon>Pseudomonadota</taxon>
        <taxon>Gammaproteobacteria</taxon>
        <taxon>Moraxellales</taxon>
        <taxon>Moraxellaceae</taxon>
        <taxon>Acinetobacter</taxon>
    </lineage>
</organism>
<dbReference type="SUPFAM" id="SSF46689">
    <property type="entry name" value="Homeodomain-like"/>
    <property type="match status" value="1"/>
</dbReference>
<evidence type="ECO:0000313" key="2">
    <source>
        <dbReference type="EMBL" id="ENV62028.1"/>
    </source>
</evidence>
<protein>
    <recommendedName>
        <fullName evidence="4">Transposase</fullName>
    </recommendedName>
</protein>
<gene>
    <name evidence="2" type="ORF">F950_00014</name>
</gene>
<evidence type="ECO:0008006" key="4">
    <source>
        <dbReference type="Google" id="ProtNLM"/>
    </source>
</evidence>
<dbReference type="InterPro" id="IPR009057">
    <property type="entry name" value="Homeodomain-like_sf"/>
</dbReference>
<dbReference type="Gene3D" id="1.10.10.60">
    <property type="entry name" value="Homeodomain-like"/>
    <property type="match status" value="1"/>
</dbReference>
<dbReference type="EMBL" id="APPV01000003">
    <property type="protein sequence ID" value="ENV62028.1"/>
    <property type="molecule type" value="Genomic_DNA"/>
</dbReference>
<evidence type="ECO:0000313" key="3">
    <source>
        <dbReference type="Proteomes" id="UP000018433"/>
    </source>
</evidence>
<accession>A0ABN0K2E4</accession>
<proteinExistence type="predicted"/>
<evidence type="ECO:0000256" key="1">
    <source>
        <dbReference type="SAM" id="Coils"/>
    </source>
</evidence>
<dbReference type="Proteomes" id="UP000018433">
    <property type="component" value="Unassembled WGS sequence"/>
</dbReference>
<reference evidence="2 3" key="1">
    <citation type="submission" date="2013-02" db="EMBL/GenBank/DDBJ databases">
        <title>The Genome Sequence of Acinetobacter soli NIPH 2899.</title>
        <authorList>
            <consortium name="The Broad Institute Genome Sequencing Platform"/>
            <consortium name="The Broad Institute Genome Sequencing Center for Infectious Disease"/>
            <person name="Cerqueira G."/>
            <person name="Feldgarden M."/>
            <person name="Courvalin P."/>
            <person name="Perichon B."/>
            <person name="Grillot-Courvalin C."/>
            <person name="Clermont D."/>
            <person name="Rocha E."/>
            <person name="Yoon E.-J."/>
            <person name="Nemec A."/>
            <person name="Walker B."/>
            <person name="Young S.K."/>
            <person name="Zeng Q."/>
            <person name="Gargeya S."/>
            <person name="Fitzgerald M."/>
            <person name="Haas B."/>
            <person name="Abouelleil A."/>
            <person name="Alvarado L."/>
            <person name="Arachchi H.M."/>
            <person name="Berlin A.M."/>
            <person name="Chapman S.B."/>
            <person name="Dewar J."/>
            <person name="Goldberg J."/>
            <person name="Griggs A."/>
            <person name="Gujja S."/>
            <person name="Hansen M."/>
            <person name="Howarth C."/>
            <person name="Imamovic A."/>
            <person name="Larimer J."/>
            <person name="McCowan C."/>
            <person name="Murphy C."/>
            <person name="Neiman D."/>
            <person name="Pearson M."/>
            <person name="Priest M."/>
            <person name="Roberts A."/>
            <person name="Saif S."/>
            <person name="Shea T."/>
            <person name="Sisk P."/>
            <person name="Sykes S."/>
            <person name="Wortman J."/>
            <person name="Nusbaum C."/>
            <person name="Birren B."/>
        </authorList>
    </citation>
    <scope>NUCLEOTIDE SEQUENCE [LARGE SCALE GENOMIC DNA]</scope>
    <source>
        <strain evidence="2 3">NIPH 2899</strain>
    </source>
</reference>
<sequence length="68" mass="7975">MTAIAPKIGCAPETLRVWYQKHLDKDNPIKVLQVSQEERIKQLERENNQLQRANERACKLFCVSFIFS</sequence>
<name>A0ABN0K2E4_9GAMM</name>